<dbReference type="InterPro" id="IPR004843">
    <property type="entry name" value="Calcineurin-like_PHP"/>
</dbReference>
<feature type="transmembrane region" description="Helical" evidence="3">
    <location>
        <begin position="29"/>
        <end position="52"/>
    </location>
</feature>
<dbReference type="SUPFAM" id="SSF56300">
    <property type="entry name" value="Metallo-dependent phosphatases"/>
    <property type="match status" value="1"/>
</dbReference>
<dbReference type="Gene3D" id="3.60.21.10">
    <property type="match status" value="1"/>
</dbReference>
<dbReference type="PANTHER" id="PTHR31302:SF31">
    <property type="entry name" value="PHOSPHODIESTERASE YAEI"/>
    <property type="match status" value="1"/>
</dbReference>
<evidence type="ECO:0000313" key="6">
    <source>
        <dbReference type="Proteomes" id="UP000245449"/>
    </source>
</evidence>
<keyword evidence="3" id="KW-0812">Transmembrane</keyword>
<dbReference type="GO" id="GO:0016020">
    <property type="term" value="C:membrane"/>
    <property type="evidence" value="ECO:0007669"/>
    <property type="project" value="GOC"/>
</dbReference>
<evidence type="ECO:0000259" key="4">
    <source>
        <dbReference type="Pfam" id="PF00149"/>
    </source>
</evidence>
<dbReference type="Proteomes" id="UP000245449">
    <property type="component" value="Unassembled WGS sequence"/>
</dbReference>
<feature type="transmembrane region" description="Helical" evidence="3">
    <location>
        <begin position="64"/>
        <end position="86"/>
    </location>
</feature>
<feature type="transmembrane region" description="Helical" evidence="3">
    <location>
        <begin position="117"/>
        <end position="140"/>
    </location>
</feature>
<dbReference type="OrthoDB" id="9780884at2"/>
<dbReference type="RefSeq" id="WP_116723739.1">
    <property type="nucleotide sequence ID" value="NZ_QCZI01000002.1"/>
</dbReference>
<dbReference type="GO" id="GO:0008758">
    <property type="term" value="F:UDP-2,3-diacylglucosamine hydrolase activity"/>
    <property type="evidence" value="ECO:0007669"/>
    <property type="project" value="TreeGrafter"/>
</dbReference>
<name>A0A2U1JPF5_9FLAO</name>
<dbReference type="InterPro" id="IPR029052">
    <property type="entry name" value="Metallo-depent_PP-like"/>
</dbReference>
<evidence type="ECO:0000256" key="2">
    <source>
        <dbReference type="ARBA" id="ARBA00022801"/>
    </source>
</evidence>
<dbReference type="EMBL" id="QCZI01000002">
    <property type="protein sequence ID" value="PWA06839.1"/>
    <property type="molecule type" value="Genomic_DNA"/>
</dbReference>
<dbReference type="GO" id="GO:0009245">
    <property type="term" value="P:lipid A biosynthetic process"/>
    <property type="evidence" value="ECO:0007669"/>
    <property type="project" value="TreeGrafter"/>
</dbReference>
<dbReference type="AlphaFoldDB" id="A0A2U1JPF5"/>
<feature type="domain" description="Calcineurin-like phosphoesterase" evidence="4">
    <location>
        <begin position="164"/>
        <end position="344"/>
    </location>
</feature>
<keyword evidence="1" id="KW-0479">Metal-binding</keyword>
<gene>
    <name evidence="5" type="ORF">DB895_02325</name>
</gene>
<dbReference type="CDD" id="cd07385">
    <property type="entry name" value="MPP_YkuE_C"/>
    <property type="match status" value="1"/>
</dbReference>
<protein>
    <submittedName>
        <fullName evidence="5">Phosphoesterase</fullName>
    </submittedName>
</protein>
<keyword evidence="6" id="KW-1185">Reference proteome</keyword>
<keyword evidence="3" id="KW-0472">Membrane</keyword>
<keyword evidence="2" id="KW-0378">Hydrolase</keyword>
<reference evidence="5 6" key="1">
    <citation type="submission" date="2018-04" db="EMBL/GenBank/DDBJ databases">
        <title>Flavobacterium sp. nov., isolated from glacier ice.</title>
        <authorList>
            <person name="Liu Q."/>
            <person name="Xin Y.-H."/>
        </authorList>
    </citation>
    <scope>NUCLEOTIDE SEQUENCE [LARGE SCALE GENOMIC DNA]</scope>
    <source>
        <strain evidence="5 6">RB1R5</strain>
    </source>
</reference>
<organism evidence="5 6">
    <name type="scientific">Flavobacterium psychrotolerans</name>
    <dbReference type="NCBI Taxonomy" id="2169410"/>
    <lineage>
        <taxon>Bacteria</taxon>
        <taxon>Pseudomonadati</taxon>
        <taxon>Bacteroidota</taxon>
        <taxon>Flavobacteriia</taxon>
        <taxon>Flavobacteriales</taxon>
        <taxon>Flavobacteriaceae</taxon>
        <taxon>Flavobacterium</taxon>
    </lineage>
</organism>
<dbReference type="GO" id="GO:0046872">
    <property type="term" value="F:metal ion binding"/>
    <property type="evidence" value="ECO:0007669"/>
    <property type="project" value="UniProtKB-KW"/>
</dbReference>
<comment type="caution">
    <text evidence="5">The sequence shown here is derived from an EMBL/GenBank/DDBJ whole genome shotgun (WGS) entry which is preliminary data.</text>
</comment>
<proteinExistence type="predicted"/>
<evidence type="ECO:0000313" key="5">
    <source>
        <dbReference type="EMBL" id="PWA06839.1"/>
    </source>
</evidence>
<dbReference type="PANTHER" id="PTHR31302">
    <property type="entry name" value="TRANSMEMBRANE PROTEIN WITH METALLOPHOSPHOESTERASE DOMAIN-RELATED"/>
    <property type="match status" value="1"/>
</dbReference>
<dbReference type="Pfam" id="PF00149">
    <property type="entry name" value="Metallophos"/>
    <property type="match status" value="1"/>
</dbReference>
<keyword evidence="3" id="KW-1133">Transmembrane helix</keyword>
<sequence length="411" mass="47238">MVFRILLLCIVLVVIEVYAFQALKTLIKSKWILFFYQVISLLLFVFILYSLSKFDRSVGQTKQTMVTMGILLLVYFPKIVLALFLLGEDIFRVGSGAVNHFIVRDPAMDFLPSRRKFVSQIGMGLAAVPFLSLIYGMTIGKYNYKVIKQRIFFPDLPDAFDGFTITQISDVHSGSFDNPEKIDYAISLINQQNSDMILFTGDIVNTDAKEMVPWLKVFNKIKKHDFGKYSVLGNHDYGEYVTWPSEAAKEENFKAIKKLYGQIDFKLLLNEHTFIKKGNDKIALVGVENWGHNFKQAGDLNKAAQQLQKEDFKILMSHDPSHWDQIVQHHDKHFQLTLSGHTHGMQFGIEIPGYFKWSLAQYVYKQWAGLYENLGRYIYVNRGFGFHAYPGRVGIMPEITVIQLKKAQKLA</sequence>
<evidence type="ECO:0000256" key="1">
    <source>
        <dbReference type="ARBA" id="ARBA00022723"/>
    </source>
</evidence>
<dbReference type="InterPro" id="IPR051158">
    <property type="entry name" value="Metallophosphoesterase_sf"/>
</dbReference>
<evidence type="ECO:0000256" key="3">
    <source>
        <dbReference type="SAM" id="Phobius"/>
    </source>
</evidence>
<accession>A0A2U1JPF5</accession>